<evidence type="ECO:0000313" key="2">
    <source>
        <dbReference type="Proteomes" id="UP001596237"/>
    </source>
</evidence>
<protein>
    <submittedName>
        <fullName evidence="1">Uncharacterized protein</fullName>
    </submittedName>
</protein>
<name>A0ABW1WIH9_9HYPH</name>
<evidence type="ECO:0000313" key="1">
    <source>
        <dbReference type="EMBL" id="MFC6388373.1"/>
    </source>
</evidence>
<gene>
    <name evidence="1" type="ORF">ACFQDP_03235</name>
</gene>
<organism evidence="1 2">
    <name type="scientific">Methylorubrum zatmanii</name>
    <dbReference type="NCBI Taxonomy" id="29429"/>
    <lineage>
        <taxon>Bacteria</taxon>
        <taxon>Pseudomonadati</taxon>
        <taxon>Pseudomonadota</taxon>
        <taxon>Alphaproteobacteria</taxon>
        <taxon>Hyphomicrobiales</taxon>
        <taxon>Methylobacteriaceae</taxon>
        <taxon>Methylorubrum</taxon>
    </lineage>
</organism>
<accession>A0ABW1WIH9</accession>
<reference evidence="2" key="1">
    <citation type="journal article" date="2019" name="Int. J. Syst. Evol. Microbiol.">
        <title>The Global Catalogue of Microorganisms (GCM) 10K type strain sequencing project: providing services to taxonomists for standard genome sequencing and annotation.</title>
        <authorList>
            <consortium name="The Broad Institute Genomics Platform"/>
            <consortium name="The Broad Institute Genome Sequencing Center for Infectious Disease"/>
            <person name="Wu L."/>
            <person name="Ma J."/>
        </authorList>
    </citation>
    <scope>NUCLEOTIDE SEQUENCE [LARGE SCALE GENOMIC DNA]</scope>
    <source>
        <strain evidence="2">CCUG 36916</strain>
    </source>
</reference>
<comment type="caution">
    <text evidence="1">The sequence shown here is derived from an EMBL/GenBank/DDBJ whole genome shotgun (WGS) entry which is preliminary data.</text>
</comment>
<dbReference type="RefSeq" id="WP_192282912.1">
    <property type="nucleotide sequence ID" value="NZ_JBHSTT010000010.1"/>
</dbReference>
<sequence length="102" mass="10915">MLTITETKKVELNTPDDIARHLEGVFAEMAEGSGYKAGEAVNIANRASLHPDLAIGDVGVMLCDLPRQPWSWVLVYAKGGSPIAIQVPTDILAKREAESAGQ</sequence>
<proteinExistence type="predicted"/>
<keyword evidence="2" id="KW-1185">Reference proteome</keyword>
<dbReference type="EMBL" id="JBHSTT010000010">
    <property type="protein sequence ID" value="MFC6388373.1"/>
    <property type="molecule type" value="Genomic_DNA"/>
</dbReference>
<dbReference type="Proteomes" id="UP001596237">
    <property type="component" value="Unassembled WGS sequence"/>
</dbReference>